<keyword evidence="1" id="KW-1133">Transmembrane helix</keyword>
<reference evidence="2 3" key="1">
    <citation type="journal article" date="2013" name="ISME J.">
        <title>Multifactorial diversity sustains microbial community stability.</title>
        <authorList>
            <person name="Erkus O."/>
            <person name="de Jager V.C."/>
            <person name="Spus M."/>
            <person name="van Alen-Boerrigter I.J."/>
            <person name="van Rijswijck I.M."/>
            <person name="Hazelwood L."/>
            <person name="Janssen P.W."/>
            <person name="van Hijum S.A."/>
            <person name="Kleerebezem M."/>
            <person name="Smid E.J."/>
        </authorList>
    </citation>
    <scope>NUCLEOTIDE SEQUENCE [LARGE SCALE GENOMIC DNA]</scope>
    <source>
        <strain evidence="2 3">TIFN3</strain>
    </source>
</reference>
<evidence type="ECO:0000313" key="2">
    <source>
        <dbReference type="EMBL" id="EQC94589.1"/>
    </source>
</evidence>
<organism evidence="2 3">
    <name type="scientific">Lactococcus cremoris subsp. cremoris TIFN3</name>
    <dbReference type="NCBI Taxonomy" id="1234873"/>
    <lineage>
        <taxon>Bacteria</taxon>
        <taxon>Bacillati</taxon>
        <taxon>Bacillota</taxon>
        <taxon>Bacilli</taxon>
        <taxon>Lactobacillales</taxon>
        <taxon>Streptococcaceae</taxon>
        <taxon>Lactococcus</taxon>
        <taxon>Lactococcus cremoris subsp. cremoris</taxon>
    </lineage>
</organism>
<dbReference type="EMBL" id="ATBE01000281">
    <property type="protein sequence ID" value="EQC94589.1"/>
    <property type="molecule type" value="Genomic_DNA"/>
</dbReference>
<dbReference type="AlphaFoldDB" id="T0WN14"/>
<dbReference type="Proteomes" id="UP000015664">
    <property type="component" value="Unassembled WGS sequence"/>
</dbReference>
<keyword evidence="1" id="KW-0472">Membrane</keyword>
<comment type="caution">
    <text evidence="2">The sequence shown here is derived from an EMBL/GenBank/DDBJ whole genome shotgun (WGS) entry which is preliminary data.</text>
</comment>
<proteinExistence type="predicted"/>
<feature type="transmembrane region" description="Helical" evidence="1">
    <location>
        <begin position="12"/>
        <end position="35"/>
    </location>
</feature>
<protein>
    <recommendedName>
        <fullName evidence="4">Sugar ABC transporter permease</fullName>
    </recommendedName>
</protein>
<dbReference type="PATRIC" id="fig|1234873.3.peg.1902"/>
<evidence type="ECO:0000256" key="1">
    <source>
        <dbReference type="SAM" id="Phobius"/>
    </source>
</evidence>
<feature type="transmembrane region" description="Helical" evidence="1">
    <location>
        <begin position="55"/>
        <end position="77"/>
    </location>
</feature>
<sequence>MKSIKKYWQLYLIVAIPTVYLLVFRYIPMLGNVIAFRTYLPGGSVFGQDWVGLRYFQMFIGDATFWKFFLTHFLLGFGH</sequence>
<name>T0WN14_LACLC</name>
<evidence type="ECO:0000313" key="3">
    <source>
        <dbReference type="Proteomes" id="UP000015664"/>
    </source>
</evidence>
<gene>
    <name evidence="2" type="ORF">LLT3_03930</name>
</gene>
<accession>T0WN14</accession>
<evidence type="ECO:0008006" key="4">
    <source>
        <dbReference type="Google" id="ProtNLM"/>
    </source>
</evidence>
<keyword evidence="1" id="KW-0812">Transmembrane</keyword>